<accession>U1SLW9</accession>
<organism evidence="2 3">
    <name type="scientific">Alloscardovia omnicolens F0580</name>
    <dbReference type="NCBI Taxonomy" id="1321816"/>
    <lineage>
        <taxon>Bacteria</taxon>
        <taxon>Bacillati</taxon>
        <taxon>Actinomycetota</taxon>
        <taxon>Actinomycetes</taxon>
        <taxon>Bifidobacteriales</taxon>
        <taxon>Bifidobacteriaceae</taxon>
        <taxon>Alloscardovia</taxon>
    </lineage>
</organism>
<dbReference type="EMBL" id="AWSI01000009">
    <property type="protein sequence ID" value="ERH31682.1"/>
    <property type="molecule type" value="Genomic_DNA"/>
</dbReference>
<feature type="domain" description="Thiamine pyrophosphate enzyme TPP-binding" evidence="1">
    <location>
        <begin position="1"/>
        <end position="91"/>
    </location>
</feature>
<keyword evidence="3" id="KW-1185">Reference proteome</keyword>
<dbReference type="AlphaFoldDB" id="U1SLW9"/>
<evidence type="ECO:0000259" key="1">
    <source>
        <dbReference type="Pfam" id="PF02775"/>
    </source>
</evidence>
<dbReference type="PATRIC" id="fig|1321816.3.peg.93"/>
<dbReference type="PANTHER" id="PTHR42981:SF2">
    <property type="entry name" value="PYRUVATE DEHYDROGENASE [UBIQUINONE]"/>
    <property type="match status" value="1"/>
</dbReference>
<name>U1SLW9_9BIFI</name>
<evidence type="ECO:0000313" key="2">
    <source>
        <dbReference type="EMBL" id="ERH31682.1"/>
    </source>
</evidence>
<dbReference type="HOGENOM" id="CLU_1640239_0_0_11"/>
<reference evidence="2 3" key="1">
    <citation type="submission" date="2013-08" db="EMBL/GenBank/DDBJ databases">
        <authorList>
            <person name="Weinstock G."/>
            <person name="Sodergren E."/>
            <person name="Wylie T."/>
            <person name="Fulton L."/>
            <person name="Fulton R."/>
            <person name="Fronick C."/>
            <person name="O'Laughlin M."/>
            <person name="Godfrey J."/>
            <person name="Miner T."/>
            <person name="Herter B."/>
            <person name="Appelbaum E."/>
            <person name="Cordes M."/>
            <person name="Lek S."/>
            <person name="Wollam A."/>
            <person name="Pepin K.H."/>
            <person name="Palsikar V.B."/>
            <person name="Mitreva M."/>
            <person name="Wilson R.K."/>
        </authorList>
    </citation>
    <scope>NUCLEOTIDE SEQUENCE [LARGE SCALE GENOMIC DNA]</scope>
    <source>
        <strain evidence="2 3">F0580</strain>
    </source>
</reference>
<proteinExistence type="predicted"/>
<dbReference type="Proteomes" id="UP000016519">
    <property type="component" value="Unassembled WGS sequence"/>
</dbReference>
<sequence length="161" mass="17955">MVMQDIITQKKYNLPVINIITSNVSLNFIKSEQDDLPIPEHSGIFIEDQDFAMIARGMGVEAVTVTESDDLPAAFDKTVEVTKAGRPFLIDAKITDKRGLPVEELELHVENGKFVETINPGYNANGKLTHPDSVEEFFASYDGEELKPITYYFDKEGVVAD</sequence>
<dbReference type="SUPFAM" id="SSF52518">
    <property type="entry name" value="Thiamin diphosphate-binding fold (THDP-binding)"/>
    <property type="match status" value="1"/>
</dbReference>
<protein>
    <recommendedName>
        <fullName evidence="1">Thiamine pyrophosphate enzyme TPP-binding domain-containing protein</fullName>
    </recommendedName>
</protein>
<evidence type="ECO:0000313" key="3">
    <source>
        <dbReference type="Proteomes" id="UP000016519"/>
    </source>
</evidence>
<dbReference type="PANTHER" id="PTHR42981">
    <property type="entry name" value="PYRUVATE DEHYDROGENASE [UBIQUINONE]"/>
    <property type="match status" value="1"/>
</dbReference>
<comment type="caution">
    <text evidence="2">The sequence shown here is derived from an EMBL/GenBank/DDBJ whole genome shotgun (WGS) entry which is preliminary data.</text>
</comment>
<dbReference type="InterPro" id="IPR011766">
    <property type="entry name" value="TPP_enzyme_TPP-bd"/>
</dbReference>
<dbReference type="Gene3D" id="3.40.50.970">
    <property type="match status" value="1"/>
</dbReference>
<dbReference type="InterPro" id="IPR047211">
    <property type="entry name" value="POXB-like"/>
</dbReference>
<dbReference type="InterPro" id="IPR029061">
    <property type="entry name" value="THDP-binding"/>
</dbReference>
<dbReference type="GO" id="GO:0000287">
    <property type="term" value="F:magnesium ion binding"/>
    <property type="evidence" value="ECO:0007669"/>
    <property type="project" value="UniProtKB-ARBA"/>
</dbReference>
<dbReference type="Pfam" id="PF02775">
    <property type="entry name" value="TPP_enzyme_C"/>
    <property type="match status" value="1"/>
</dbReference>
<gene>
    <name evidence="2" type="ORF">HMPREF9244_00117</name>
</gene>
<dbReference type="GO" id="GO:0030976">
    <property type="term" value="F:thiamine pyrophosphate binding"/>
    <property type="evidence" value="ECO:0007669"/>
    <property type="project" value="InterPro"/>
</dbReference>
<dbReference type="GO" id="GO:0003824">
    <property type="term" value="F:catalytic activity"/>
    <property type="evidence" value="ECO:0007669"/>
    <property type="project" value="InterPro"/>
</dbReference>
<dbReference type="STRING" id="419015.HMPREF3214_00501"/>